<keyword evidence="7 9" id="KW-0472">Membrane</keyword>
<feature type="region of interest" description="Disordered" evidence="8">
    <location>
        <begin position="1"/>
        <end position="50"/>
    </location>
</feature>
<evidence type="ECO:0000256" key="2">
    <source>
        <dbReference type="ARBA" id="ARBA00022475"/>
    </source>
</evidence>
<comment type="caution">
    <text evidence="10">The sequence shown here is derived from an EMBL/GenBank/DDBJ whole genome shotgun (WGS) entry which is preliminary data.</text>
</comment>
<feature type="transmembrane region" description="Helical" evidence="9">
    <location>
        <begin position="131"/>
        <end position="150"/>
    </location>
</feature>
<keyword evidence="6 9" id="KW-1133">Transmembrane helix</keyword>
<dbReference type="InterPro" id="IPR050297">
    <property type="entry name" value="LipidA_mod_glycosyltrf_83"/>
</dbReference>
<feature type="transmembrane region" description="Helical" evidence="9">
    <location>
        <begin position="345"/>
        <end position="364"/>
    </location>
</feature>
<proteinExistence type="predicted"/>
<feature type="transmembrane region" description="Helical" evidence="9">
    <location>
        <begin position="259"/>
        <end position="276"/>
    </location>
</feature>
<dbReference type="GO" id="GO:0009103">
    <property type="term" value="P:lipopolysaccharide biosynthetic process"/>
    <property type="evidence" value="ECO:0007669"/>
    <property type="project" value="UniProtKB-ARBA"/>
</dbReference>
<keyword evidence="2" id="KW-1003">Cell membrane</keyword>
<dbReference type="PANTHER" id="PTHR33908">
    <property type="entry name" value="MANNOSYLTRANSFERASE YKCB-RELATED"/>
    <property type="match status" value="1"/>
</dbReference>
<dbReference type="GO" id="GO:0016763">
    <property type="term" value="F:pentosyltransferase activity"/>
    <property type="evidence" value="ECO:0007669"/>
    <property type="project" value="TreeGrafter"/>
</dbReference>
<evidence type="ECO:0000313" key="11">
    <source>
        <dbReference type="Proteomes" id="UP000050465"/>
    </source>
</evidence>
<evidence type="ECO:0000256" key="1">
    <source>
        <dbReference type="ARBA" id="ARBA00004651"/>
    </source>
</evidence>
<keyword evidence="5 9" id="KW-0812">Transmembrane</keyword>
<protein>
    <submittedName>
        <fullName evidence="10">Dolichyl-phosphate-mannose-protein mannosyltransferase</fullName>
    </submittedName>
</protein>
<feature type="transmembrane region" description="Helical" evidence="9">
    <location>
        <begin position="319"/>
        <end position="338"/>
    </location>
</feature>
<feature type="compositionally biased region" description="Pro residues" evidence="8">
    <location>
        <begin position="20"/>
        <end position="34"/>
    </location>
</feature>
<comment type="subcellular location">
    <subcellularLocation>
        <location evidence="1">Cell membrane</location>
        <topology evidence="1">Multi-pass membrane protein</topology>
    </subcellularLocation>
</comment>
<dbReference type="AlphaFoldDB" id="A0A0P8DH32"/>
<dbReference type="PANTHER" id="PTHR33908:SF11">
    <property type="entry name" value="MEMBRANE PROTEIN"/>
    <property type="match status" value="1"/>
</dbReference>
<organism evidence="10 11">
    <name type="scientific">Phormidesmis priestleyi Ana</name>
    <dbReference type="NCBI Taxonomy" id="1666911"/>
    <lineage>
        <taxon>Bacteria</taxon>
        <taxon>Bacillati</taxon>
        <taxon>Cyanobacteriota</taxon>
        <taxon>Cyanophyceae</taxon>
        <taxon>Leptolyngbyales</taxon>
        <taxon>Leptolyngbyaceae</taxon>
        <taxon>Phormidesmis</taxon>
    </lineage>
</organism>
<feature type="transmembrane region" description="Helical" evidence="9">
    <location>
        <begin position="157"/>
        <end position="176"/>
    </location>
</feature>
<name>A0A0P8DH32_9CYAN</name>
<accession>A0A0P8DH32</accession>
<feature type="transmembrane region" description="Helical" evidence="9">
    <location>
        <begin position="209"/>
        <end position="233"/>
    </location>
</feature>
<dbReference type="STRING" id="1666911.HLUCCA11_08155"/>
<dbReference type="Proteomes" id="UP000050465">
    <property type="component" value="Unassembled WGS sequence"/>
</dbReference>
<gene>
    <name evidence="10" type="ORF">HLUCCA11_08155</name>
</gene>
<feature type="transmembrane region" description="Helical" evidence="9">
    <location>
        <begin position="399"/>
        <end position="416"/>
    </location>
</feature>
<feature type="transmembrane region" description="Helical" evidence="9">
    <location>
        <begin position="370"/>
        <end position="390"/>
    </location>
</feature>
<sequence>MFSSQPNSARPPHEPTRQPGNPPGDPPGNPPGNPPGSGLGSSPPKKNAQSANRLIETCSQLALALGILVRLVQYFSNRSLWFDEVAVALNLQERNYSELLGALSYDQAAPPLFLWIEEFALNTFGNNEFSLRLYPLLAGLLSLFVFYHFTKLFTARWARPIAIFIFSVQSYFIYFSAELKPYSSDVCVGLLLFMAVGSLASLRPSAKRLWGVGALGVVSIWLSFPSILMMAAIEATNLIRLKVWQLRKSDWQALLARRLPLYAAWLISLVGLYVGVVSKTLTETDLSESWANRYPSGWLDLFWMVDAMGQFFYRPLGFLSPADGIAIALFLVGIISLYRTRKWHLAYLSSPFIVTMLASYLHVYPFRDRLILFLVPYGLAILAEGIAVAIRRWQKRPRLVGILGLLLAVSLLVLPLQQTLPQLIQPSRTHFDEMRPAIAYIHQNWQPGDKIFVFRWSQLQFQYYRTRYEFDSDDVFLSGIEDFGLSHLKDNDIERLSKEITELKAGPLKGEKRVWFLMARKNDDAAEAIMQGLDQLSEPLEMTRYPTVVVSLRDLSK</sequence>
<keyword evidence="4 10" id="KW-0808">Transferase</keyword>
<evidence type="ECO:0000256" key="7">
    <source>
        <dbReference type="ARBA" id="ARBA00023136"/>
    </source>
</evidence>
<feature type="transmembrane region" description="Helical" evidence="9">
    <location>
        <begin position="182"/>
        <end position="202"/>
    </location>
</feature>
<evidence type="ECO:0000256" key="6">
    <source>
        <dbReference type="ARBA" id="ARBA00022989"/>
    </source>
</evidence>
<evidence type="ECO:0000256" key="4">
    <source>
        <dbReference type="ARBA" id="ARBA00022679"/>
    </source>
</evidence>
<evidence type="ECO:0000256" key="5">
    <source>
        <dbReference type="ARBA" id="ARBA00022692"/>
    </source>
</evidence>
<reference evidence="10 11" key="1">
    <citation type="submission" date="2015-09" db="EMBL/GenBank/DDBJ databases">
        <title>Identification and resolution of microdiversity through metagenomic sequencing of parallel consortia.</title>
        <authorList>
            <person name="Nelson W.C."/>
            <person name="Romine M.F."/>
            <person name="Lindemann S.R."/>
        </authorList>
    </citation>
    <scope>NUCLEOTIDE SEQUENCE [LARGE SCALE GENOMIC DNA]</scope>
    <source>
        <strain evidence="10">Ana</strain>
    </source>
</reference>
<evidence type="ECO:0000256" key="8">
    <source>
        <dbReference type="SAM" id="MobiDB-lite"/>
    </source>
</evidence>
<dbReference type="GO" id="GO:0005886">
    <property type="term" value="C:plasma membrane"/>
    <property type="evidence" value="ECO:0007669"/>
    <property type="project" value="UniProtKB-SubCell"/>
</dbReference>
<dbReference type="EMBL" id="LJZR01000009">
    <property type="protein sequence ID" value="KPQ35857.1"/>
    <property type="molecule type" value="Genomic_DNA"/>
</dbReference>
<evidence type="ECO:0000256" key="3">
    <source>
        <dbReference type="ARBA" id="ARBA00022676"/>
    </source>
</evidence>
<evidence type="ECO:0000313" key="10">
    <source>
        <dbReference type="EMBL" id="KPQ35857.1"/>
    </source>
</evidence>
<keyword evidence="3 10" id="KW-0328">Glycosyltransferase</keyword>
<evidence type="ECO:0000256" key="9">
    <source>
        <dbReference type="SAM" id="Phobius"/>
    </source>
</evidence>